<comment type="caution">
    <text evidence="2">The sequence shown here is derived from an EMBL/GenBank/DDBJ whole genome shotgun (WGS) entry which is preliminary data.</text>
</comment>
<evidence type="ECO:0000313" key="3">
    <source>
        <dbReference type="Proteomes" id="UP000287651"/>
    </source>
</evidence>
<sequence>MAEALASNPTAKQDVANKEGHPTSLTMTKVSQERPTSHLEGVKRISPMGQRTKILYEGCIRKSKRGDEDMEIPTK</sequence>
<dbReference type="Proteomes" id="UP000287651">
    <property type="component" value="Unassembled WGS sequence"/>
</dbReference>
<dbReference type="AlphaFoldDB" id="A0A427AI27"/>
<name>A0A427AI27_ENSVE</name>
<accession>A0A427AI27</accession>
<evidence type="ECO:0000256" key="1">
    <source>
        <dbReference type="SAM" id="MobiDB-lite"/>
    </source>
</evidence>
<dbReference type="EMBL" id="AMZH03002339">
    <property type="protein sequence ID" value="RRT75923.1"/>
    <property type="molecule type" value="Genomic_DNA"/>
</dbReference>
<reference evidence="2 3" key="1">
    <citation type="journal article" date="2014" name="Agronomy (Basel)">
        <title>A Draft Genome Sequence for Ensete ventricosum, the Drought-Tolerant Tree Against Hunger.</title>
        <authorList>
            <person name="Harrison J."/>
            <person name="Moore K.A."/>
            <person name="Paszkiewicz K."/>
            <person name="Jones T."/>
            <person name="Grant M."/>
            <person name="Ambacheew D."/>
            <person name="Muzemil S."/>
            <person name="Studholme D.J."/>
        </authorList>
    </citation>
    <scope>NUCLEOTIDE SEQUENCE [LARGE SCALE GENOMIC DNA]</scope>
</reference>
<evidence type="ECO:0000313" key="2">
    <source>
        <dbReference type="EMBL" id="RRT75923.1"/>
    </source>
</evidence>
<feature type="region of interest" description="Disordered" evidence="1">
    <location>
        <begin position="1"/>
        <end position="38"/>
    </location>
</feature>
<organism evidence="2 3">
    <name type="scientific">Ensete ventricosum</name>
    <name type="common">Abyssinian banana</name>
    <name type="synonym">Musa ensete</name>
    <dbReference type="NCBI Taxonomy" id="4639"/>
    <lineage>
        <taxon>Eukaryota</taxon>
        <taxon>Viridiplantae</taxon>
        <taxon>Streptophyta</taxon>
        <taxon>Embryophyta</taxon>
        <taxon>Tracheophyta</taxon>
        <taxon>Spermatophyta</taxon>
        <taxon>Magnoliopsida</taxon>
        <taxon>Liliopsida</taxon>
        <taxon>Zingiberales</taxon>
        <taxon>Musaceae</taxon>
        <taxon>Ensete</taxon>
    </lineage>
</organism>
<gene>
    <name evidence="2" type="ORF">B296_00030770</name>
</gene>
<protein>
    <submittedName>
        <fullName evidence="2">Uncharacterized protein</fullName>
    </submittedName>
</protein>
<proteinExistence type="predicted"/>